<evidence type="ECO:0000256" key="4">
    <source>
        <dbReference type="ARBA" id="ARBA00022989"/>
    </source>
</evidence>
<evidence type="ECO:0000313" key="8">
    <source>
        <dbReference type="EMBL" id="AKH43574.1"/>
    </source>
</evidence>
<dbReference type="EMBL" id="CP011452">
    <property type="protein sequence ID" value="AKH43574.1"/>
    <property type="molecule type" value="Genomic_DNA"/>
</dbReference>
<keyword evidence="5 6" id="KW-0472">Membrane</keyword>
<keyword evidence="4 6" id="KW-1133">Transmembrane helix</keyword>
<evidence type="ECO:0000256" key="7">
    <source>
        <dbReference type="SAM" id="MobiDB-lite"/>
    </source>
</evidence>
<feature type="transmembrane region" description="Helical" evidence="6">
    <location>
        <begin position="181"/>
        <end position="199"/>
    </location>
</feature>
<dbReference type="PANTHER" id="PTHR23291">
    <property type="entry name" value="BAX INHIBITOR-RELATED"/>
    <property type="match status" value="1"/>
</dbReference>
<keyword evidence="3 6" id="KW-0812">Transmembrane</keyword>
<evidence type="ECO:0000256" key="5">
    <source>
        <dbReference type="ARBA" id="ARBA00023136"/>
    </source>
</evidence>
<name>A0A0F7KV93_9SPHN</name>
<feature type="transmembrane region" description="Helical" evidence="6">
    <location>
        <begin position="220"/>
        <end position="240"/>
    </location>
</feature>
<dbReference type="RefSeq" id="WP_046904094.1">
    <property type="nucleotide sequence ID" value="NZ_CP011452.2"/>
</dbReference>
<evidence type="ECO:0000256" key="3">
    <source>
        <dbReference type="ARBA" id="ARBA00022692"/>
    </source>
</evidence>
<feature type="transmembrane region" description="Helical" evidence="6">
    <location>
        <begin position="104"/>
        <end position="122"/>
    </location>
</feature>
<feature type="region of interest" description="Disordered" evidence="7">
    <location>
        <begin position="1"/>
        <end position="20"/>
    </location>
</feature>
<dbReference type="STRING" id="1267766.WYH_02544"/>
<evidence type="ECO:0000256" key="1">
    <source>
        <dbReference type="ARBA" id="ARBA00004141"/>
    </source>
</evidence>
<organism evidence="8 9">
    <name type="scientific">Croceibacterium atlanticum</name>
    <dbReference type="NCBI Taxonomy" id="1267766"/>
    <lineage>
        <taxon>Bacteria</taxon>
        <taxon>Pseudomonadati</taxon>
        <taxon>Pseudomonadota</taxon>
        <taxon>Alphaproteobacteria</taxon>
        <taxon>Sphingomonadales</taxon>
        <taxon>Erythrobacteraceae</taxon>
        <taxon>Croceibacterium</taxon>
    </lineage>
</organism>
<evidence type="ECO:0000313" key="9">
    <source>
        <dbReference type="Proteomes" id="UP000034392"/>
    </source>
</evidence>
<dbReference type="InterPro" id="IPR006214">
    <property type="entry name" value="Bax_inhibitor_1-related"/>
</dbReference>
<gene>
    <name evidence="8" type="primary">ybhL_3</name>
    <name evidence="8" type="ORF">WYH_02544</name>
</gene>
<proteinExistence type="inferred from homology"/>
<dbReference type="AlphaFoldDB" id="A0A0F7KV93"/>
<dbReference type="GO" id="GO:0005886">
    <property type="term" value="C:plasma membrane"/>
    <property type="evidence" value="ECO:0007669"/>
    <property type="project" value="TreeGrafter"/>
</dbReference>
<dbReference type="PANTHER" id="PTHR23291:SF50">
    <property type="entry name" value="PROTEIN LIFEGUARD 4"/>
    <property type="match status" value="1"/>
</dbReference>
<dbReference type="Proteomes" id="UP000034392">
    <property type="component" value="Chromosome"/>
</dbReference>
<dbReference type="PATRIC" id="fig|1267766.3.peg.2576"/>
<feature type="transmembrane region" description="Helical" evidence="6">
    <location>
        <begin position="128"/>
        <end position="147"/>
    </location>
</feature>
<sequence>MEDHRSATSFDRASTPQSVPSGTFDAGLRSYMLGVYNYMTSGLLLTGIVGLWVANTASIREIFFSATGAPTVLGWIAIFAPLAIVFALGFGINRFSERTAKTLFWSYAALMGVSLSTVFLAYTGVSIARTFFAAASAFGGLSLWGYTTKKDLSAWGAFLIMGVVGLLVALVVNMFLQSSTMDLIVSGLGVLIFAGLTAYDTQKIRNIYFQVGQTEFRGKAIVLGALTLYLDFINLFLFLLRLMGERR</sequence>
<protein>
    <submittedName>
        <fullName evidence="8">Inner membrane protein YbhL</fullName>
    </submittedName>
</protein>
<feature type="transmembrane region" description="Helical" evidence="6">
    <location>
        <begin position="73"/>
        <end position="92"/>
    </location>
</feature>
<dbReference type="KEGG" id="aay:WYH_02544"/>
<comment type="similarity">
    <text evidence="2 6">Belongs to the BI1 family.</text>
</comment>
<dbReference type="CDD" id="cd10432">
    <property type="entry name" value="BI-1-like_bacterial"/>
    <property type="match status" value="1"/>
</dbReference>
<feature type="transmembrane region" description="Helical" evidence="6">
    <location>
        <begin position="154"/>
        <end position="175"/>
    </location>
</feature>
<feature type="compositionally biased region" description="Polar residues" evidence="7">
    <location>
        <begin position="7"/>
        <end position="20"/>
    </location>
</feature>
<feature type="transmembrane region" description="Helical" evidence="6">
    <location>
        <begin position="35"/>
        <end position="53"/>
    </location>
</feature>
<dbReference type="Pfam" id="PF01027">
    <property type="entry name" value="Bax1-I"/>
    <property type="match status" value="1"/>
</dbReference>
<evidence type="ECO:0000256" key="6">
    <source>
        <dbReference type="RuleBase" id="RU004379"/>
    </source>
</evidence>
<accession>A0A0F7KV93</accession>
<evidence type="ECO:0000256" key="2">
    <source>
        <dbReference type="ARBA" id="ARBA00010350"/>
    </source>
</evidence>
<comment type="subcellular location">
    <subcellularLocation>
        <location evidence="1">Membrane</location>
        <topology evidence="1">Multi-pass membrane protein</topology>
    </subcellularLocation>
</comment>
<keyword evidence="9" id="KW-1185">Reference proteome</keyword>
<reference evidence="8" key="1">
    <citation type="submission" date="2015-05" db="EMBL/GenBank/DDBJ databases">
        <title>The complete genome of Altererythrobacter atlanticus strain 26DY36.</title>
        <authorList>
            <person name="Wu Y.-H."/>
            <person name="Cheng H."/>
            <person name="Wu X.-W."/>
        </authorList>
    </citation>
    <scope>NUCLEOTIDE SEQUENCE [LARGE SCALE GENOMIC DNA]</scope>
    <source>
        <strain evidence="8">26DY36</strain>
    </source>
</reference>